<comment type="caution">
    <text evidence="2">The sequence shown here is derived from an EMBL/GenBank/DDBJ whole genome shotgun (WGS) entry which is preliminary data.</text>
</comment>
<evidence type="ECO:0000313" key="2">
    <source>
        <dbReference type="EMBL" id="GMI34392.1"/>
    </source>
</evidence>
<dbReference type="EMBL" id="BRYB01000635">
    <property type="protein sequence ID" value="GMI34392.1"/>
    <property type="molecule type" value="Genomic_DNA"/>
</dbReference>
<name>A0ABQ6MWK2_9STRA</name>
<evidence type="ECO:0000256" key="1">
    <source>
        <dbReference type="SAM" id="MobiDB-lite"/>
    </source>
</evidence>
<keyword evidence="3" id="KW-1185">Reference proteome</keyword>
<evidence type="ECO:0000313" key="3">
    <source>
        <dbReference type="Proteomes" id="UP001165060"/>
    </source>
</evidence>
<feature type="region of interest" description="Disordered" evidence="1">
    <location>
        <begin position="117"/>
        <end position="189"/>
    </location>
</feature>
<feature type="region of interest" description="Disordered" evidence="1">
    <location>
        <begin position="1"/>
        <end position="26"/>
    </location>
</feature>
<gene>
    <name evidence="2" type="ORF">TeGR_g6810</name>
</gene>
<accession>A0ABQ6MWK2</accession>
<protein>
    <submittedName>
        <fullName evidence="2">Uncharacterized protein</fullName>
    </submittedName>
</protein>
<feature type="compositionally biased region" description="Basic and acidic residues" evidence="1">
    <location>
        <begin position="118"/>
        <end position="158"/>
    </location>
</feature>
<organism evidence="2 3">
    <name type="scientific">Tetraparma gracilis</name>
    <dbReference type="NCBI Taxonomy" id="2962635"/>
    <lineage>
        <taxon>Eukaryota</taxon>
        <taxon>Sar</taxon>
        <taxon>Stramenopiles</taxon>
        <taxon>Ochrophyta</taxon>
        <taxon>Bolidophyceae</taxon>
        <taxon>Parmales</taxon>
        <taxon>Triparmaceae</taxon>
        <taxon>Tetraparma</taxon>
    </lineage>
</organism>
<sequence length="189" mass="21777">MTNSHRPQVPVLPPAPEPEPEPPKYIPPYYGDFSKTVAKHRRFGALSKKQFELWLRNDAKLPEDVVQKMKGIGAKMLDIEYLVEEDMIEFGVDVPLATQEQIVREIRWAIRNGVDVSQKARDKMQEEREQKRAERSAVRKAEDADPKLKQKNRDERSVQESSSEEDYGADSDDEEEESGSEEESSEDEE</sequence>
<dbReference type="Proteomes" id="UP001165060">
    <property type="component" value="Unassembled WGS sequence"/>
</dbReference>
<reference evidence="2 3" key="1">
    <citation type="journal article" date="2023" name="Commun. Biol.">
        <title>Genome analysis of Parmales, the sister group of diatoms, reveals the evolutionary specialization of diatoms from phago-mixotrophs to photoautotrophs.</title>
        <authorList>
            <person name="Ban H."/>
            <person name="Sato S."/>
            <person name="Yoshikawa S."/>
            <person name="Yamada K."/>
            <person name="Nakamura Y."/>
            <person name="Ichinomiya M."/>
            <person name="Sato N."/>
            <person name="Blanc-Mathieu R."/>
            <person name="Endo H."/>
            <person name="Kuwata A."/>
            <person name="Ogata H."/>
        </authorList>
    </citation>
    <scope>NUCLEOTIDE SEQUENCE [LARGE SCALE GENOMIC DNA]</scope>
</reference>
<proteinExistence type="predicted"/>
<feature type="compositionally biased region" description="Acidic residues" evidence="1">
    <location>
        <begin position="162"/>
        <end position="189"/>
    </location>
</feature>